<evidence type="ECO:0000313" key="5">
    <source>
        <dbReference type="Proteomes" id="UP000825228"/>
    </source>
</evidence>
<sequence length="256" mass="27605">MTEVSRRKAYATAVQKLLAAQKPARGTAAYSRHVNRPLGRRVAAWGSTVGMTPDQATGLSAVLSGSGIALLATVPPRWWSGLLIGLLLAAGYVMDSVDGQLARLGGGGSVRGEWLDHTVDCFKTLTLHAAVLIGFFRWPPVDSDAVLLIPLGYLVVATATFFGWILMWSLRAAKPTSTVLADPAPESPWRRFLLLPTDYGALCIAFSVWGLPVVFLAVYSFFFIASAGALALALMKWWRELSEWDRARSAQGTVVG</sequence>
<dbReference type="EMBL" id="JABUBU010000033">
    <property type="protein sequence ID" value="MBY6368666.1"/>
    <property type="molecule type" value="Genomic_DNA"/>
</dbReference>
<dbReference type="Proteomes" id="UP000825228">
    <property type="component" value="Unassembled WGS sequence"/>
</dbReference>
<evidence type="ECO:0000256" key="2">
    <source>
        <dbReference type="RuleBase" id="RU003750"/>
    </source>
</evidence>
<evidence type="ECO:0000256" key="1">
    <source>
        <dbReference type="ARBA" id="ARBA00022679"/>
    </source>
</evidence>
<accession>A0ABS7P9F2</accession>
<dbReference type="Pfam" id="PF01066">
    <property type="entry name" value="CDP-OH_P_transf"/>
    <property type="match status" value="1"/>
</dbReference>
<comment type="caution">
    <text evidence="4">The sequence shown here is derived from an EMBL/GenBank/DDBJ whole genome shotgun (WGS) entry which is preliminary data.</text>
</comment>
<organism evidence="4 5">
    <name type="scientific">Rhodococcoides corynebacterioides</name>
    <dbReference type="NCBI Taxonomy" id="53972"/>
    <lineage>
        <taxon>Bacteria</taxon>
        <taxon>Bacillati</taxon>
        <taxon>Actinomycetota</taxon>
        <taxon>Actinomycetes</taxon>
        <taxon>Mycobacteriales</taxon>
        <taxon>Nocardiaceae</taxon>
        <taxon>Rhodococcoides</taxon>
    </lineage>
</organism>
<proteinExistence type="inferred from homology"/>
<dbReference type="InterPro" id="IPR048254">
    <property type="entry name" value="CDP_ALCOHOL_P_TRANSF_CS"/>
</dbReference>
<keyword evidence="3" id="KW-0812">Transmembrane</keyword>
<name>A0ABS7P9F2_9NOCA</name>
<dbReference type="InterPro" id="IPR000462">
    <property type="entry name" value="CDP-OH_P_trans"/>
</dbReference>
<protein>
    <submittedName>
        <fullName evidence="4">CDP-alcohol phosphatidyltransferase family protein</fullName>
    </submittedName>
</protein>
<evidence type="ECO:0000313" key="4">
    <source>
        <dbReference type="EMBL" id="MBY6368666.1"/>
    </source>
</evidence>
<feature type="transmembrane region" description="Helical" evidence="3">
    <location>
        <begin position="145"/>
        <end position="170"/>
    </location>
</feature>
<keyword evidence="1 2" id="KW-0808">Transferase</keyword>
<dbReference type="Gene3D" id="1.20.120.1760">
    <property type="match status" value="1"/>
</dbReference>
<gene>
    <name evidence="4" type="ORF">HQ603_18110</name>
</gene>
<keyword evidence="5" id="KW-1185">Reference proteome</keyword>
<comment type="similarity">
    <text evidence="2">Belongs to the CDP-alcohol phosphatidyltransferase class-I family.</text>
</comment>
<reference evidence="4 5" key="1">
    <citation type="submission" date="2020-06" db="EMBL/GenBank/DDBJ databases">
        <title>Taxonomy, biology and ecology of Rhodococcus bacteria occurring in California pistachio and other woody hosts as revealed by genome sequence analyses.</title>
        <authorList>
            <person name="Gai Y."/>
            <person name="Riely B."/>
        </authorList>
    </citation>
    <scope>NUCLEOTIDE SEQUENCE [LARGE SCALE GENOMIC DNA]</scope>
    <source>
        <strain evidence="4 5">BP-281</strain>
    </source>
</reference>
<keyword evidence="3" id="KW-0472">Membrane</keyword>
<evidence type="ECO:0000256" key="3">
    <source>
        <dbReference type="SAM" id="Phobius"/>
    </source>
</evidence>
<dbReference type="InterPro" id="IPR043130">
    <property type="entry name" value="CDP-OH_PTrfase_TM_dom"/>
</dbReference>
<dbReference type="PROSITE" id="PS00379">
    <property type="entry name" value="CDP_ALCOHOL_P_TRANSF"/>
    <property type="match status" value="1"/>
</dbReference>
<feature type="transmembrane region" description="Helical" evidence="3">
    <location>
        <begin position="217"/>
        <end position="238"/>
    </location>
</feature>
<keyword evidence="3" id="KW-1133">Transmembrane helix</keyword>